<dbReference type="EMBL" id="JABFUD020000013">
    <property type="protein sequence ID" value="KAI5071926.1"/>
    <property type="molecule type" value="Genomic_DNA"/>
</dbReference>
<name>A0A9D4UQM7_ADICA</name>
<sequence>MTMFATGLTLLLLLLLAHQREALIISSKLLTPPPGNSLAIRALALDGKLTYVCEKDGGEWVLAQKRASLMDQTNHTKLIGYYTRNYAIPFSSRHMGEWTLINSEGDEAESGHLTSVVYGKMLVTKGRGQNKLRNFLAQATLHRYEGAARRVSYIAEINTKTLARPSMSKCKANNNTMTVGYTSEYAFWTQDVLPPKVPKSLLVPSKHHNVEAFFAQGNVRFTYDHKMGSWRQRRVIARLHDVPGGVRLGGFSYNISLPTVAKSLSEKNSNDLACINIDNPNGFEVCGILESMASSSAHQDSLSWSLFRVTSNNGFITKIWGPFTYFHMVSTWGGLPPPASYGPSVATTSKGWKSYFTCIFWLYTSKEA</sequence>
<dbReference type="PANTHER" id="PTHR35567:SF12">
    <property type="match status" value="1"/>
</dbReference>
<dbReference type="PANTHER" id="PTHR35567">
    <property type="entry name" value="MALATE DEHYDROGENASE (AFU_ORTHOLOGUE AFUA_2G13800)"/>
    <property type="match status" value="1"/>
</dbReference>
<keyword evidence="1" id="KW-0732">Signal</keyword>
<comment type="caution">
    <text evidence="2">The sequence shown here is derived from an EMBL/GenBank/DDBJ whole genome shotgun (WGS) entry which is preliminary data.</text>
</comment>
<keyword evidence="3" id="KW-1185">Reference proteome</keyword>
<accession>A0A9D4UQM7</accession>
<feature type="chain" id="PRO_5039131271" evidence="1">
    <location>
        <begin position="23"/>
        <end position="368"/>
    </location>
</feature>
<dbReference type="AlphaFoldDB" id="A0A9D4UQM7"/>
<dbReference type="Proteomes" id="UP000886520">
    <property type="component" value="Chromosome 13"/>
</dbReference>
<evidence type="ECO:0000313" key="2">
    <source>
        <dbReference type="EMBL" id="KAI5071926.1"/>
    </source>
</evidence>
<feature type="signal peptide" evidence="1">
    <location>
        <begin position="1"/>
        <end position="22"/>
    </location>
</feature>
<evidence type="ECO:0000313" key="3">
    <source>
        <dbReference type="Proteomes" id="UP000886520"/>
    </source>
</evidence>
<proteinExistence type="predicted"/>
<dbReference type="OrthoDB" id="1919708at2759"/>
<evidence type="ECO:0000256" key="1">
    <source>
        <dbReference type="SAM" id="SignalP"/>
    </source>
</evidence>
<organism evidence="2 3">
    <name type="scientific">Adiantum capillus-veneris</name>
    <name type="common">Maidenhair fern</name>
    <dbReference type="NCBI Taxonomy" id="13818"/>
    <lineage>
        <taxon>Eukaryota</taxon>
        <taxon>Viridiplantae</taxon>
        <taxon>Streptophyta</taxon>
        <taxon>Embryophyta</taxon>
        <taxon>Tracheophyta</taxon>
        <taxon>Polypodiopsida</taxon>
        <taxon>Polypodiidae</taxon>
        <taxon>Polypodiales</taxon>
        <taxon>Pteridineae</taxon>
        <taxon>Pteridaceae</taxon>
        <taxon>Vittarioideae</taxon>
        <taxon>Adiantum</taxon>
    </lineage>
</organism>
<reference evidence="2" key="1">
    <citation type="submission" date="2021-01" db="EMBL/GenBank/DDBJ databases">
        <title>Adiantum capillus-veneris genome.</title>
        <authorList>
            <person name="Fang Y."/>
            <person name="Liao Q."/>
        </authorList>
    </citation>
    <scope>NUCLEOTIDE SEQUENCE</scope>
    <source>
        <strain evidence="2">H3</strain>
        <tissue evidence="2">Leaf</tissue>
    </source>
</reference>
<gene>
    <name evidence="2" type="ORF">GOP47_0014177</name>
</gene>
<protein>
    <submittedName>
        <fullName evidence="2">Uncharacterized protein</fullName>
    </submittedName>
</protein>